<dbReference type="KEGG" id="bcw:Q7M_1209"/>
<protein>
    <submittedName>
        <fullName evidence="2">Uncharacterized protein</fullName>
    </submittedName>
</protein>
<dbReference type="RefSeq" id="WP_014683298.1">
    <property type="nucleotide sequence ID" value="NC_017786.1"/>
</dbReference>
<name>I0FER0_BORCA</name>
<organism evidence="2 3">
    <name type="scientific">Borrelia crocidurae (strain Achema)</name>
    <dbReference type="NCBI Taxonomy" id="1155096"/>
    <lineage>
        <taxon>Bacteria</taxon>
        <taxon>Pseudomonadati</taxon>
        <taxon>Spirochaetota</taxon>
        <taxon>Spirochaetia</taxon>
        <taxon>Spirochaetales</taxon>
        <taxon>Borreliaceae</taxon>
        <taxon>Borrelia</taxon>
    </lineage>
</organism>
<keyword evidence="1" id="KW-1133">Transmembrane helix</keyword>
<sequence>MLIIICSFIVVSILFLCLTIFIRDKLENDDDDGGDGDGDEM</sequence>
<accession>I0FER0</accession>
<dbReference type="EMBL" id="CP003449">
    <property type="protein sequence ID" value="AFI31966.1"/>
    <property type="molecule type" value="Genomic_DNA"/>
</dbReference>
<keyword evidence="2" id="KW-0614">Plasmid</keyword>
<geneLocation type="plasmid" evidence="3">
    <name>unnamed23</name>
</geneLocation>
<proteinExistence type="predicted"/>
<evidence type="ECO:0000256" key="1">
    <source>
        <dbReference type="SAM" id="Phobius"/>
    </source>
</evidence>
<evidence type="ECO:0000313" key="2">
    <source>
        <dbReference type="EMBL" id="AFI31966.1"/>
    </source>
</evidence>
<reference evidence="2 3" key="1">
    <citation type="journal article" date="2012" name="J. Bacteriol.">
        <title>Complete Genome Sequence of Borrelia crocidurae.</title>
        <authorList>
            <person name="Elbir H."/>
            <person name="Gimenez G."/>
            <person name="Robert C."/>
            <person name="Bergstrom S."/>
            <person name="Cutler S."/>
            <person name="Raoult D."/>
            <person name="Drancourt M."/>
        </authorList>
    </citation>
    <scope>NUCLEOTIDE SEQUENCE [LARGE SCALE GENOMIC DNA]</scope>
    <source>
        <strain evidence="2 3">Achema</strain>
        <plasmid evidence="3">unnamed23</plasmid>
    </source>
</reference>
<gene>
    <name evidence="2" type="ordered locus">Q7M_1209</name>
</gene>
<feature type="transmembrane region" description="Helical" evidence="1">
    <location>
        <begin position="5"/>
        <end position="22"/>
    </location>
</feature>
<keyword evidence="1" id="KW-0472">Membrane</keyword>
<dbReference type="AlphaFoldDB" id="I0FER0"/>
<keyword evidence="1" id="KW-0812">Transmembrane</keyword>
<reference evidence="3" key="2">
    <citation type="submission" date="2012-03" db="EMBL/GenBank/DDBJ databases">
        <title>Complete genome sequence of Borrelia crocidurae.</title>
        <authorList>
            <person name="Elbir H."/>
            <person name="Gimenez G."/>
            <person name="Robert C."/>
            <person name="Raoult D."/>
            <person name="Drancourt M."/>
        </authorList>
    </citation>
    <scope>NUCLEOTIDE SEQUENCE [LARGE SCALE GENOMIC DNA]</scope>
    <source>
        <strain evidence="3">Achema</strain>
        <plasmid evidence="3">unnamed23</plasmid>
    </source>
</reference>
<dbReference type="HOGENOM" id="CLU_3266573_0_0_12"/>
<dbReference type="Proteomes" id="UP000005212">
    <property type="component" value="Plasmid unnamed23"/>
</dbReference>
<evidence type="ECO:0000313" key="3">
    <source>
        <dbReference type="Proteomes" id="UP000005212"/>
    </source>
</evidence>